<dbReference type="GO" id="GO:0005506">
    <property type="term" value="F:iron ion binding"/>
    <property type="evidence" value="ECO:0007669"/>
    <property type="project" value="InterPro"/>
</dbReference>
<evidence type="ECO:0008006" key="17">
    <source>
        <dbReference type="Google" id="ProtNLM"/>
    </source>
</evidence>
<dbReference type="eggNOG" id="KOG0157">
    <property type="taxonomic scope" value="Eukaryota"/>
</dbReference>
<gene>
    <name evidence="15" type="ORF">COCHEDRAFT_1211766</name>
</gene>
<dbReference type="InterPro" id="IPR036396">
    <property type="entry name" value="Cyt_P450_sf"/>
</dbReference>
<reference evidence="16" key="2">
    <citation type="journal article" date="2013" name="PLoS Genet.">
        <title>Comparative genome structure, secondary metabolite, and effector coding capacity across Cochliobolus pathogens.</title>
        <authorList>
            <person name="Condon B.J."/>
            <person name="Leng Y."/>
            <person name="Wu D."/>
            <person name="Bushley K.E."/>
            <person name="Ohm R.A."/>
            <person name="Otillar R."/>
            <person name="Martin J."/>
            <person name="Schackwitz W."/>
            <person name="Grimwood J."/>
            <person name="MohdZainudin N."/>
            <person name="Xue C."/>
            <person name="Wang R."/>
            <person name="Manning V.A."/>
            <person name="Dhillon B."/>
            <person name="Tu Z.J."/>
            <person name="Steffenson B.J."/>
            <person name="Salamov A."/>
            <person name="Sun H."/>
            <person name="Lowry S."/>
            <person name="LaButti K."/>
            <person name="Han J."/>
            <person name="Copeland A."/>
            <person name="Lindquist E."/>
            <person name="Barry K."/>
            <person name="Schmutz J."/>
            <person name="Baker S.E."/>
            <person name="Ciuffetti L.M."/>
            <person name="Grigoriev I.V."/>
            <person name="Zhong S."/>
            <person name="Turgeon B.G."/>
        </authorList>
    </citation>
    <scope>NUCLEOTIDE SEQUENCE [LARGE SCALE GENOMIC DNA]</scope>
    <source>
        <strain evidence="16">C5 / ATCC 48332 / race O</strain>
    </source>
</reference>
<evidence type="ECO:0000256" key="6">
    <source>
        <dbReference type="ARBA" id="ARBA00022692"/>
    </source>
</evidence>
<proteinExistence type="inferred from homology"/>
<keyword evidence="16" id="KW-1185">Reference proteome</keyword>
<keyword evidence="11" id="KW-0503">Monooxygenase</keyword>
<keyword evidence="5 13" id="KW-0349">Heme</keyword>
<protein>
    <recommendedName>
        <fullName evidence="17">Cytochrome P450 monooxygenase</fullName>
    </recommendedName>
</protein>
<dbReference type="AlphaFoldDB" id="M2U779"/>
<evidence type="ECO:0000256" key="14">
    <source>
        <dbReference type="SAM" id="Phobius"/>
    </source>
</evidence>
<dbReference type="Pfam" id="PF00067">
    <property type="entry name" value="p450"/>
    <property type="match status" value="1"/>
</dbReference>
<comment type="pathway">
    <text evidence="3">Mycotoxin biosynthesis.</text>
</comment>
<dbReference type="EMBL" id="KB445572">
    <property type="protein sequence ID" value="EMD94344.1"/>
    <property type="molecule type" value="Genomic_DNA"/>
</dbReference>
<evidence type="ECO:0000313" key="15">
    <source>
        <dbReference type="EMBL" id="EMD94344.1"/>
    </source>
</evidence>
<comment type="subcellular location">
    <subcellularLocation>
        <location evidence="2">Membrane</location>
        <topology evidence="2">Single-pass membrane protein</topology>
    </subcellularLocation>
</comment>
<keyword evidence="10 13" id="KW-0408">Iron</keyword>
<sequence length="544" mass="61325">MSLFRNFLILFAGVATHIVYLHGSEHHMYGTCYLQLLLLVLVTYVSFSTFTYSLNVSEALKDALTHVSLYLLGLYTSLITYRLFFSPLHHFPGPVGSRISNLYLSLHITKLNAHEKLFSLHKAYGSFVRVGSSDLSITHPKAVQAIYGPQSQCTKADWYDLTLPMVSMQTTRNRSLHDRRRRIWSQAFGEKSMRGYEQRMRVFQEQLVGKIEAAVSKDSSINVTEVFNLYTFDVMGDLAFGEGFDMLKTDQLHWAVQLVGEAMTPLGLMLPTWMFRVLVSIPFATNGWWSFIRYCCDRLDERMTKKTITSDILYTLLKPYNGTKPSGAELKVLQGDTQLIVVAGSDTTATTLASLFYELVRNPEHIELIRQEITPHVSPNGDILHQPLQYLEHLNAVIDETLRLHPPVGTGLQRTTPPEGLEIGDTYIPGNTTVSCPQYVIGRSEAIYENAHKFIPERWYKSSTSVKEKSAYAPFSAGPYNCIGKPLALMNLRTTAAKLLHRFDVCLADGENGTAFERDMKTQFTAAMGALNLKFTERKVGGLK</sequence>
<dbReference type="GO" id="GO:1902181">
    <property type="term" value="P:verruculogen biosynthetic process"/>
    <property type="evidence" value="ECO:0007669"/>
    <property type="project" value="UniProtKB-ARBA"/>
</dbReference>
<evidence type="ECO:0000256" key="2">
    <source>
        <dbReference type="ARBA" id="ARBA00004167"/>
    </source>
</evidence>
<keyword evidence="6 14" id="KW-0812">Transmembrane</keyword>
<keyword evidence="12 14" id="KW-0472">Membrane</keyword>
<dbReference type="InterPro" id="IPR002401">
    <property type="entry name" value="Cyt_P450_E_grp-I"/>
</dbReference>
<evidence type="ECO:0000256" key="10">
    <source>
        <dbReference type="ARBA" id="ARBA00023004"/>
    </source>
</evidence>
<accession>M2U779</accession>
<dbReference type="InterPro" id="IPR050121">
    <property type="entry name" value="Cytochrome_P450_monoxygenase"/>
</dbReference>
<dbReference type="GO" id="GO:0016020">
    <property type="term" value="C:membrane"/>
    <property type="evidence" value="ECO:0007669"/>
    <property type="project" value="UniProtKB-SubCell"/>
</dbReference>
<feature type="binding site" description="axial binding residue" evidence="13">
    <location>
        <position position="482"/>
    </location>
    <ligand>
        <name>heme</name>
        <dbReference type="ChEBI" id="CHEBI:30413"/>
    </ligand>
    <ligandPart>
        <name>Fe</name>
        <dbReference type="ChEBI" id="CHEBI:18248"/>
    </ligandPart>
</feature>
<dbReference type="InterPro" id="IPR001128">
    <property type="entry name" value="Cyt_P450"/>
</dbReference>
<evidence type="ECO:0000256" key="3">
    <source>
        <dbReference type="ARBA" id="ARBA00004685"/>
    </source>
</evidence>
<dbReference type="Gene3D" id="1.10.630.10">
    <property type="entry name" value="Cytochrome P450"/>
    <property type="match status" value="1"/>
</dbReference>
<dbReference type="PRINTS" id="PR00385">
    <property type="entry name" value="P450"/>
</dbReference>
<dbReference type="SUPFAM" id="SSF48264">
    <property type="entry name" value="Cytochrome P450"/>
    <property type="match status" value="1"/>
</dbReference>
<evidence type="ECO:0000256" key="5">
    <source>
        <dbReference type="ARBA" id="ARBA00022617"/>
    </source>
</evidence>
<dbReference type="GO" id="GO:0020037">
    <property type="term" value="F:heme binding"/>
    <property type="evidence" value="ECO:0007669"/>
    <property type="project" value="InterPro"/>
</dbReference>
<feature type="transmembrane region" description="Helical" evidence="14">
    <location>
        <begin position="67"/>
        <end position="85"/>
    </location>
</feature>
<organism evidence="15 16">
    <name type="scientific">Cochliobolus heterostrophus (strain C5 / ATCC 48332 / race O)</name>
    <name type="common">Southern corn leaf blight fungus</name>
    <name type="synonym">Bipolaris maydis</name>
    <dbReference type="NCBI Taxonomy" id="701091"/>
    <lineage>
        <taxon>Eukaryota</taxon>
        <taxon>Fungi</taxon>
        <taxon>Dikarya</taxon>
        <taxon>Ascomycota</taxon>
        <taxon>Pezizomycotina</taxon>
        <taxon>Dothideomycetes</taxon>
        <taxon>Pleosporomycetidae</taxon>
        <taxon>Pleosporales</taxon>
        <taxon>Pleosporineae</taxon>
        <taxon>Pleosporaceae</taxon>
        <taxon>Bipolaris</taxon>
    </lineage>
</organism>
<dbReference type="HOGENOM" id="CLU_001570_14_10_1"/>
<keyword evidence="7 13" id="KW-0479">Metal-binding</keyword>
<evidence type="ECO:0000256" key="11">
    <source>
        <dbReference type="ARBA" id="ARBA00023033"/>
    </source>
</evidence>
<name>M2U779_COCH5</name>
<evidence type="ECO:0000256" key="7">
    <source>
        <dbReference type="ARBA" id="ARBA00022723"/>
    </source>
</evidence>
<comment type="similarity">
    <text evidence="4">Belongs to the cytochrome P450 family.</text>
</comment>
<dbReference type="PRINTS" id="PR00463">
    <property type="entry name" value="EP450I"/>
</dbReference>
<dbReference type="GO" id="GO:0004497">
    <property type="term" value="F:monooxygenase activity"/>
    <property type="evidence" value="ECO:0007669"/>
    <property type="project" value="UniProtKB-KW"/>
</dbReference>
<evidence type="ECO:0000256" key="9">
    <source>
        <dbReference type="ARBA" id="ARBA00023002"/>
    </source>
</evidence>
<dbReference type="Proteomes" id="UP000016936">
    <property type="component" value="Unassembled WGS sequence"/>
</dbReference>
<feature type="transmembrane region" description="Helical" evidence="14">
    <location>
        <begin position="33"/>
        <end position="55"/>
    </location>
</feature>
<comment type="cofactor">
    <cofactor evidence="1 13">
        <name>heme</name>
        <dbReference type="ChEBI" id="CHEBI:30413"/>
    </cofactor>
</comment>
<evidence type="ECO:0000256" key="8">
    <source>
        <dbReference type="ARBA" id="ARBA00022989"/>
    </source>
</evidence>
<evidence type="ECO:0000256" key="12">
    <source>
        <dbReference type="ARBA" id="ARBA00023136"/>
    </source>
</evidence>
<dbReference type="PANTHER" id="PTHR24305">
    <property type="entry name" value="CYTOCHROME P450"/>
    <property type="match status" value="1"/>
</dbReference>
<keyword evidence="8 14" id="KW-1133">Transmembrane helix</keyword>
<dbReference type="FunFam" id="1.10.630.10:FF:000063">
    <property type="entry name" value="Cytochrome P450 monooxygenase"/>
    <property type="match status" value="1"/>
</dbReference>
<keyword evidence="9" id="KW-0560">Oxidoreductase</keyword>
<dbReference type="GO" id="GO:0016705">
    <property type="term" value="F:oxidoreductase activity, acting on paired donors, with incorporation or reduction of molecular oxygen"/>
    <property type="evidence" value="ECO:0007669"/>
    <property type="project" value="InterPro"/>
</dbReference>
<evidence type="ECO:0000256" key="1">
    <source>
        <dbReference type="ARBA" id="ARBA00001971"/>
    </source>
</evidence>
<dbReference type="CDD" id="cd11061">
    <property type="entry name" value="CYP67-like"/>
    <property type="match status" value="1"/>
</dbReference>
<evidence type="ECO:0000313" key="16">
    <source>
        <dbReference type="Proteomes" id="UP000016936"/>
    </source>
</evidence>
<dbReference type="PANTHER" id="PTHR24305:SF112">
    <property type="entry name" value="L-ORNITHINE-N5-MONOOXYGENASE (EUROFUNG)"/>
    <property type="match status" value="1"/>
</dbReference>
<evidence type="ECO:0000256" key="4">
    <source>
        <dbReference type="ARBA" id="ARBA00010617"/>
    </source>
</evidence>
<dbReference type="OrthoDB" id="6692864at2759"/>
<evidence type="ECO:0000256" key="13">
    <source>
        <dbReference type="PIRSR" id="PIRSR602401-1"/>
    </source>
</evidence>
<dbReference type="STRING" id="701091.M2U779"/>
<dbReference type="OMA" id="ELTWRVK"/>
<reference evidence="15 16" key="1">
    <citation type="journal article" date="2012" name="PLoS Pathog.">
        <title>Diverse lifestyles and strategies of plant pathogenesis encoded in the genomes of eighteen Dothideomycetes fungi.</title>
        <authorList>
            <person name="Ohm R.A."/>
            <person name="Feau N."/>
            <person name="Henrissat B."/>
            <person name="Schoch C.L."/>
            <person name="Horwitz B.A."/>
            <person name="Barry K.W."/>
            <person name="Condon B.J."/>
            <person name="Copeland A.C."/>
            <person name="Dhillon B."/>
            <person name="Glaser F."/>
            <person name="Hesse C.N."/>
            <person name="Kosti I."/>
            <person name="LaButti K."/>
            <person name="Lindquist E.A."/>
            <person name="Lucas S."/>
            <person name="Salamov A.A."/>
            <person name="Bradshaw R.E."/>
            <person name="Ciuffetti L."/>
            <person name="Hamelin R.C."/>
            <person name="Kema G.H.J."/>
            <person name="Lawrence C."/>
            <person name="Scott J.A."/>
            <person name="Spatafora J.W."/>
            <person name="Turgeon B.G."/>
            <person name="de Wit P.J.G.M."/>
            <person name="Zhong S."/>
            <person name="Goodwin S.B."/>
            <person name="Grigoriev I.V."/>
        </authorList>
    </citation>
    <scope>NUCLEOTIDE SEQUENCE [LARGE SCALE GENOMIC DNA]</scope>
    <source>
        <strain evidence="16">C5 / ATCC 48332 / race O</strain>
    </source>
</reference>